<keyword evidence="6 7" id="KW-0472">Membrane</keyword>
<dbReference type="PROSITE" id="PS50929">
    <property type="entry name" value="ABC_TM1F"/>
    <property type="match status" value="1"/>
</dbReference>
<evidence type="ECO:0000256" key="2">
    <source>
        <dbReference type="ARBA" id="ARBA00022692"/>
    </source>
</evidence>
<dbReference type="RefSeq" id="WP_155334446.1">
    <property type="nucleotide sequence ID" value="NZ_BAAABN010000006.1"/>
</dbReference>
<reference evidence="10 11" key="1">
    <citation type="submission" date="2019-10" db="EMBL/GenBank/DDBJ databases">
        <title>Whole genome shotgun sequence of Acrocarpospora corrugata NBRC 13972.</title>
        <authorList>
            <person name="Ichikawa N."/>
            <person name="Kimura A."/>
            <person name="Kitahashi Y."/>
            <person name="Komaki H."/>
            <person name="Oguchi A."/>
        </authorList>
    </citation>
    <scope>NUCLEOTIDE SEQUENCE [LARGE SCALE GENOMIC DNA]</scope>
    <source>
        <strain evidence="10 11">NBRC 13972</strain>
    </source>
</reference>
<evidence type="ECO:0000256" key="4">
    <source>
        <dbReference type="ARBA" id="ARBA00022840"/>
    </source>
</evidence>
<dbReference type="GO" id="GO:0005524">
    <property type="term" value="F:ATP binding"/>
    <property type="evidence" value="ECO:0007669"/>
    <property type="project" value="UniProtKB-KW"/>
</dbReference>
<dbReference type="InterPro" id="IPR011527">
    <property type="entry name" value="ABC1_TM_dom"/>
</dbReference>
<feature type="transmembrane region" description="Helical" evidence="7">
    <location>
        <begin position="137"/>
        <end position="155"/>
    </location>
</feature>
<feature type="domain" description="ABC transmembrane type-1" evidence="9">
    <location>
        <begin position="24"/>
        <end position="306"/>
    </location>
</feature>
<comment type="caution">
    <text evidence="10">The sequence shown here is derived from an EMBL/GenBank/DDBJ whole genome shotgun (WGS) entry which is preliminary data.</text>
</comment>
<evidence type="ECO:0000256" key="7">
    <source>
        <dbReference type="SAM" id="Phobius"/>
    </source>
</evidence>
<dbReference type="GO" id="GO:0016887">
    <property type="term" value="F:ATP hydrolysis activity"/>
    <property type="evidence" value="ECO:0007669"/>
    <property type="project" value="InterPro"/>
</dbReference>
<dbReference type="Proteomes" id="UP000334990">
    <property type="component" value="Unassembled WGS sequence"/>
</dbReference>
<dbReference type="GO" id="GO:0015421">
    <property type="term" value="F:ABC-type oligopeptide transporter activity"/>
    <property type="evidence" value="ECO:0007669"/>
    <property type="project" value="TreeGrafter"/>
</dbReference>
<organism evidence="10 11">
    <name type="scientific">Acrocarpospora corrugata</name>
    <dbReference type="NCBI Taxonomy" id="35763"/>
    <lineage>
        <taxon>Bacteria</taxon>
        <taxon>Bacillati</taxon>
        <taxon>Actinomycetota</taxon>
        <taxon>Actinomycetes</taxon>
        <taxon>Streptosporangiales</taxon>
        <taxon>Streptosporangiaceae</taxon>
        <taxon>Acrocarpospora</taxon>
    </lineage>
</organism>
<dbReference type="SUPFAM" id="SSF90123">
    <property type="entry name" value="ABC transporter transmembrane region"/>
    <property type="match status" value="1"/>
</dbReference>
<dbReference type="PROSITE" id="PS00211">
    <property type="entry name" value="ABC_TRANSPORTER_1"/>
    <property type="match status" value="1"/>
</dbReference>
<feature type="domain" description="ABC transporter" evidence="8">
    <location>
        <begin position="341"/>
        <end position="588"/>
    </location>
</feature>
<dbReference type="InterPro" id="IPR039421">
    <property type="entry name" value="Type_1_exporter"/>
</dbReference>
<dbReference type="InterPro" id="IPR017871">
    <property type="entry name" value="ABC_transporter-like_CS"/>
</dbReference>
<dbReference type="Gene3D" id="3.40.50.300">
    <property type="entry name" value="P-loop containing nucleotide triphosphate hydrolases"/>
    <property type="match status" value="1"/>
</dbReference>
<dbReference type="GO" id="GO:0005886">
    <property type="term" value="C:plasma membrane"/>
    <property type="evidence" value="ECO:0007669"/>
    <property type="project" value="UniProtKB-SubCell"/>
</dbReference>
<dbReference type="Gene3D" id="1.20.1560.10">
    <property type="entry name" value="ABC transporter type 1, transmembrane domain"/>
    <property type="match status" value="1"/>
</dbReference>
<dbReference type="PANTHER" id="PTHR43394">
    <property type="entry name" value="ATP-DEPENDENT PERMEASE MDL1, MITOCHONDRIAL"/>
    <property type="match status" value="1"/>
</dbReference>
<keyword evidence="11" id="KW-1185">Reference proteome</keyword>
<comment type="subcellular location">
    <subcellularLocation>
        <location evidence="1">Cell membrane</location>
        <topology evidence="1">Multi-pass membrane protein</topology>
    </subcellularLocation>
</comment>
<keyword evidence="5 7" id="KW-1133">Transmembrane helix</keyword>
<dbReference type="InterPro" id="IPR003593">
    <property type="entry name" value="AAA+_ATPase"/>
</dbReference>
<dbReference type="InterPro" id="IPR027417">
    <property type="entry name" value="P-loop_NTPase"/>
</dbReference>
<evidence type="ECO:0000259" key="8">
    <source>
        <dbReference type="PROSITE" id="PS50893"/>
    </source>
</evidence>
<dbReference type="SMART" id="SM00382">
    <property type="entry name" value="AAA"/>
    <property type="match status" value="1"/>
</dbReference>
<dbReference type="Pfam" id="PF00005">
    <property type="entry name" value="ABC_tran"/>
    <property type="match status" value="1"/>
</dbReference>
<dbReference type="EMBL" id="BLAD01000035">
    <property type="protein sequence ID" value="GER97980.1"/>
    <property type="molecule type" value="Genomic_DNA"/>
</dbReference>
<dbReference type="InterPro" id="IPR003439">
    <property type="entry name" value="ABC_transporter-like_ATP-bd"/>
</dbReference>
<accession>A0A5M3VTB4</accession>
<sequence>MRDLLSGAVQMISTAWRMDRRKTIVSVVLMVSGAVAAPALAAALAWMTGAVVAGDTGGAAVAGVVVAALAVAVLTFGHFAHLAYFELSELAELDFAERLITLSNGSAGIEHHERPEHADSLTVLQQEARQFRVGLEALLNSIGLALAVALTAVLLARVNPWLLLLPLAALPPLLTGRIAERISDRARTATAEPTRVALNLFHLTTSARLAGELRVFRLADELRGRHRSIWAAATRGLVRAHLAATWVRAAGQIIFALAYVGAVLLVVRDAITGRRGVSDVVLVIALAAQVNQQVTTAVTLLQDLQRMAAAYRRLADLARVVTTTGPGSPDQSPPDRLRDGITLRDVSFTYPGTATAVLGEVNLRLPAGGTVAIVGENGAGKTTLVKLLCGFYRPTRGQVLIDGVDLSRIAIDDWRERIAAGFQDFIRYEFPAGETVGVGDLPRLADQDGIRAALARAQAGDVLGQLEHGLDTQLGKTYADGAELSGGQWQKLALGRALMRSAPLLLVLDEPTSALDPQAEHALFEQYAEQAGRVSAATGAITLFVSHRFSTVRMADLIIVVQDGRIVETGAHADLAAAGGLYSELFALQARAYS</sequence>
<name>A0A5M3VTB4_9ACTN</name>
<feature type="transmembrane region" description="Helical" evidence="7">
    <location>
        <begin position="24"/>
        <end position="47"/>
    </location>
</feature>
<feature type="transmembrane region" description="Helical" evidence="7">
    <location>
        <begin position="59"/>
        <end position="80"/>
    </location>
</feature>
<keyword evidence="3" id="KW-0547">Nucleotide-binding</keyword>
<keyword evidence="4" id="KW-0067">ATP-binding</keyword>
<evidence type="ECO:0000256" key="5">
    <source>
        <dbReference type="ARBA" id="ARBA00022989"/>
    </source>
</evidence>
<evidence type="ECO:0000256" key="1">
    <source>
        <dbReference type="ARBA" id="ARBA00004651"/>
    </source>
</evidence>
<dbReference type="OrthoDB" id="9806127at2"/>
<gene>
    <name evidence="10" type="ORF">Acor_00420</name>
</gene>
<keyword evidence="2 7" id="KW-0812">Transmembrane</keyword>
<evidence type="ECO:0000313" key="10">
    <source>
        <dbReference type="EMBL" id="GER97980.1"/>
    </source>
</evidence>
<dbReference type="InterPro" id="IPR036640">
    <property type="entry name" value="ABC1_TM_sf"/>
</dbReference>
<dbReference type="SUPFAM" id="SSF52540">
    <property type="entry name" value="P-loop containing nucleoside triphosphate hydrolases"/>
    <property type="match status" value="1"/>
</dbReference>
<proteinExistence type="predicted"/>
<evidence type="ECO:0000259" key="9">
    <source>
        <dbReference type="PROSITE" id="PS50929"/>
    </source>
</evidence>
<dbReference type="PROSITE" id="PS50893">
    <property type="entry name" value="ABC_TRANSPORTER_2"/>
    <property type="match status" value="1"/>
</dbReference>
<evidence type="ECO:0000313" key="11">
    <source>
        <dbReference type="Proteomes" id="UP000334990"/>
    </source>
</evidence>
<feature type="transmembrane region" description="Helical" evidence="7">
    <location>
        <begin position="245"/>
        <end position="267"/>
    </location>
</feature>
<dbReference type="AlphaFoldDB" id="A0A5M3VTB4"/>
<protein>
    <submittedName>
        <fullName evidence="10">ABC transporter permease</fullName>
    </submittedName>
</protein>
<evidence type="ECO:0000256" key="3">
    <source>
        <dbReference type="ARBA" id="ARBA00022741"/>
    </source>
</evidence>
<evidence type="ECO:0000256" key="6">
    <source>
        <dbReference type="ARBA" id="ARBA00023136"/>
    </source>
</evidence>
<dbReference type="PANTHER" id="PTHR43394:SF1">
    <property type="entry name" value="ATP-BINDING CASSETTE SUB-FAMILY B MEMBER 10, MITOCHONDRIAL"/>
    <property type="match status" value="1"/>
</dbReference>